<feature type="transmembrane region" description="Helical" evidence="2">
    <location>
        <begin position="520"/>
        <end position="538"/>
    </location>
</feature>
<feature type="transmembrane region" description="Helical" evidence="2">
    <location>
        <begin position="466"/>
        <end position="487"/>
    </location>
</feature>
<accession>A0ABR1R8K8</accession>
<organism evidence="3 4">
    <name type="scientific">Apiospora marii</name>
    <dbReference type="NCBI Taxonomy" id="335849"/>
    <lineage>
        <taxon>Eukaryota</taxon>
        <taxon>Fungi</taxon>
        <taxon>Dikarya</taxon>
        <taxon>Ascomycota</taxon>
        <taxon>Pezizomycotina</taxon>
        <taxon>Sordariomycetes</taxon>
        <taxon>Xylariomycetidae</taxon>
        <taxon>Amphisphaeriales</taxon>
        <taxon>Apiosporaceae</taxon>
        <taxon>Apiospora</taxon>
    </lineage>
</organism>
<feature type="transmembrane region" description="Helical" evidence="2">
    <location>
        <begin position="550"/>
        <end position="573"/>
    </location>
</feature>
<comment type="caution">
    <text evidence="3">The sequence shown here is derived from an EMBL/GenBank/DDBJ whole genome shotgun (WGS) entry which is preliminary data.</text>
</comment>
<evidence type="ECO:0008006" key="5">
    <source>
        <dbReference type="Google" id="ProtNLM"/>
    </source>
</evidence>
<dbReference type="PANTHER" id="PTHR34414:SF1">
    <property type="entry name" value="SUBTILISIN-LIKE SERINE PROTEASE"/>
    <property type="match status" value="1"/>
</dbReference>
<feature type="transmembrane region" description="Helical" evidence="2">
    <location>
        <begin position="439"/>
        <end position="460"/>
    </location>
</feature>
<keyword evidence="4" id="KW-1185">Reference proteome</keyword>
<feature type="compositionally biased region" description="Low complexity" evidence="1">
    <location>
        <begin position="415"/>
        <end position="426"/>
    </location>
</feature>
<dbReference type="PANTHER" id="PTHR34414">
    <property type="entry name" value="HET DOMAIN-CONTAINING PROTEIN-RELATED"/>
    <property type="match status" value="1"/>
</dbReference>
<gene>
    <name evidence="3" type="ORF">PG991_014285</name>
</gene>
<dbReference type="EMBL" id="JAQQWI010000018">
    <property type="protein sequence ID" value="KAK8002063.1"/>
    <property type="molecule type" value="Genomic_DNA"/>
</dbReference>
<keyword evidence="2" id="KW-0472">Membrane</keyword>
<evidence type="ECO:0000256" key="1">
    <source>
        <dbReference type="SAM" id="MobiDB-lite"/>
    </source>
</evidence>
<dbReference type="SMART" id="SM01411">
    <property type="entry name" value="Ephrin_rec_like"/>
    <property type="match status" value="2"/>
</dbReference>
<dbReference type="SUPFAM" id="SSF57184">
    <property type="entry name" value="Growth factor receptor domain"/>
    <property type="match status" value="1"/>
</dbReference>
<evidence type="ECO:0000313" key="4">
    <source>
        <dbReference type="Proteomes" id="UP001396898"/>
    </source>
</evidence>
<keyword evidence="2" id="KW-1133">Transmembrane helix</keyword>
<keyword evidence="2" id="KW-0812">Transmembrane</keyword>
<feature type="region of interest" description="Disordered" evidence="1">
    <location>
        <begin position="407"/>
        <end position="428"/>
    </location>
</feature>
<sequence length="609" mass="66738">MASRPSSTTGLTGAALCALGLFYDPVADNCLDLCTPGLFSDPTTRTCVAVCPAGLLSSPLLAACMPCPVGSTATPGGHACVLCPAGTYSDGTSAGGCVPCPEGTAAGPGSGQCLACQANYFATANGESCLPCPLGTGSDVGSVPNSRPKDKKRIHFAEDTTEIMQSTETVSYGLDRSLVYHPTTGNLSRRDQQSKLPGQPWVSLSPNDALLAYIQRNDGASSLEWLQRKVGSLLNRKIVPLHAIGRIHLTEHPDLHLARWFRDNSIYLKPIPVYMFSTAFWAWLAAADTQTHAAALGFMRTYSHLICYEADFRLATELCLIPRIPPATKATKTTNDDNWTTYWDGDGSSSGSGCRMTYEDFVEFIIQFSPAHVPNSLVAPRYWYGELGLYHIYSDYPRRMFSEPREQEGEGQLISSSNSSSSSSSNETDKGLQELRRNLFLIPLWTAIGLVLRLIVEGAWDGAPWVVQWIILWPMGVMEVSTFVMALHRFFEWVFEEATPRRKVLDAKKVRIRPMAKSDVAFLLATALVAGFVTVWTWDGAYESITRNPLVPMAVYAVVALLVVAVQISQWIFGEWVPISEVSKTEETEKEVETKTKEKAMLIEGLDMV</sequence>
<dbReference type="Proteomes" id="UP001396898">
    <property type="component" value="Unassembled WGS sequence"/>
</dbReference>
<evidence type="ECO:0000313" key="3">
    <source>
        <dbReference type="EMBL" id="KAK8002063.1"/>
    </source>
</evidence>
<dbReference type="Gene3D" id="2.10.50.10">
    <property type="entry name" value="Tumor Necrosis Factor Receptor, subunit A, domain 2"/>
    <property type="match status" value="1"/>
</dbReference>
<reference evidence="3 4" key="1">
    <citation type="submission" date="2023-01" db="EMBL/GenBank/DDBJ databases">
        <title>Analysis of 21 Apiospora genomes using comparative genomics revels a genus with tremendous synthesis potential of carbohydrate active enzymes and secondary metabolites.</title>
        <authorList>
            <person name="Sorensen T."/>
        </authorList>
    </citation>
    <scope>NUCLEOTIDE SEQUENCE [LARGE SCALE GENOMIC DNA]</scope>
    <source>
        <strain evidence="3 4">CBS 20057</strain>
    </source>
</reference>
<dbReference type="InterPro" id="IPR046536">
    <property type="entry name" value="DUF6601"/>
</dbReference>
<evidence type="ECO:0000256" key="2">
    <source>
        <dbReference type="SAM" id="Phobius"/>
    </source>
</evidence>
<dbReference type="Pfam" id="PF20246">
    <property type="entry name" value="DUF6601"/>
    <property type="match status" value="1"/>
</dbReference>
<proteinExistence type="predicted"/>
<name>A0ABR1R8K8_9PEZI</name>
<protein>
    <recommendedName>
        <fullName evidence="5">Tyrosine-protein kinase ephrin type A/B receptor-like domain-containing protein</fullName>
    </recommendedName>
</protein>
<dbReference type="InterPro" id="IPR009030">
    <property type="entry name" value="Growth_fac_rcpt_cys_sf"/>
</dbReference>